<evidence type="ECO:0000256" key="14">
    <source>
        <dbReference type="SAM" id="MobiDB-lite"/>
    </source>
</evidence>
<keyword evidence="7" id="KW-0479">Metal-binding</keyword>
<feature type="domain" description="Peptidase C-terminal archaeal/bacterial" evidence="15">
    <location>
        <begin position="744"/>
        <end position="806"/>
    </location>
</feature>
<evidence type="ECO:0000256" key="1">
    <source>
        <dbReference type="ARBA" id="ARBA00000424"/>
    </source>
</evidence>
<keyword evidence="6" id="KW-0645">Protease</keyword>
<feature type="active site" evidence="13">
    <location>
        <position position="562"/>
    </location>
</feature>
<dbReference type="PANTHER" id="PTHR13062:SF9">
    <property type="entry name" value="MICROBIAL COLLAGENASE"/>
    <property type="match status" value="1"/>
</dbReference>
<comment type="catalytic activity">
    <reaction evidence="1">
        <text>Digestion of native collagen in the triple helical region at Xaa-|-Gly bonds. With synthetic peptides, a preference is shown for Gly at P3 and P1', Pro and Ala at P2 and P2', and hydroxyproline, Ala or Arg at P3'.</text>
        <dbReference type="EC" id="3.4.24.3"/>
    </reaction>
</comment>
<dbReference type="Gene3D" id="3.40.30.160">
    <property type="entry name" value="Collagenase ColT, N-terminal domain"/>
    <property type="match status" value="1"/>
</dbReference>
<evidence type="ECO:0000256" key="7">
    <source>
        <dbReference type="ARBA" id="ARBA00022723"/>
    </source>
</evidence>
<sequence length="825" mass="89608">MPDQGCRRRGRSIRPEDFHQARTCAILHVTHHWSRVPALPQRPRRPPQMHPFRISRANARRLPALGAAVLITLGLFAPQAQAASVGAATPARTNSQGAAASAPRSIPVPKSPDAMSNSSRFRISAQDSTEESGPAPAPAVKPVKVGKQSTAAAADECPDLGGIVNATGSALVQQLKALPRINCTYPLFGLTGENARKAFREAQMVTVADALRDASATYSGNNSAAIGQLVLFLRAGYYVQDNNADVVGDYGTALDTAARGALDAFFASPRSKDVTDANGEILNEVVTLIDSTHTAGRYVGVVKWMLGGYDSTWPGQMNLAMQHVEWVVENGFKAKDDGRGWRAALKADPTVLDTWAGFITRNGAQLNRLDVVSNVGRHLGHALDVPELKDRLRPLLKDLINRYPNVGPTAPITMNLGWYTRQYDRGNCAAYAICDLGERVLPAILPIQHSCNPGLKIRAQDMSPGQLASTCTSLVNQDAYFHRIIGDKGAIPGDVNTNLEVVVFDDYTQYALYAWAIYNIDVDNGGMYEEGDPAAAGNQARFIAHEAHWLRPEFQIWNLNHEYTHYLDGRYNMHGDFEAGMTTPTIWWVEGIAENISFGYRGERNADAIAEARRNTYKLSDLFDTVYGQDEDPEVNASRVYRWGFLAVRYMLQAHAADVETVLGKYRAGDWTGARTFLKQTIGTRYDADFATWLTTTCATDDCGPLPEAGSTAPAPLCTISDPRQFDQNCRRDNLAAATGNYSYHFVYLPAGVKQLTVTSSGGTGNADLYYGGGSWATTGNHLAKSTNAGNGETLTIDNPPSGWVYFSLAAAQGFSGVSLSTQSK</sequence>
<evidence type="ECO:0000313" key="17">
    <source>
        <dbReference type="EMBL" id="QES24126.1"/>
    </source>
</evidence>
<name>A0A5P2B1F5_STRVZ</name>
<dbReference type="PRINTS" id="PR00931">
    <property type="entry name" value="MICOLLPTASE"/>
</dbReference>
<dbReference type="Gene3D" id="1.10.390.20">
    <property type="match status" value="1"/>
</dbReference>
<evidence type="ECO:0000313" key="18">
    <source>
        <dbReference type="Proteomes" id="UP000324106"/>
    </source>
</evidence>
<evidence type="ECO:0000256" key="6">
    <source>
        <dbReference type="ARBA" id="ARBA00022670"/>
    </source>
</evidence>
<dbReference type="GO" id="GO:0006508">
    <property type="term" value="P:proteolysis"/>
    <property type="evidence" value="ECO:0007669"/>
    <property type="project" value="UniProtKB-KW"/>
</dbReference>
<organism evidence="17 18">
    <name type="scientific">Streptomyces venezuelae</name>
    <dbReference type="NCBI Taxonomy" id="54571"/>
    <lineage>
        <taxon>Bacteria</taxon>
        <taxon>Bacillati</taxon>
        <taxon>Actinomycetota</taxon>
        <taxon>Actinomycetes</taxon>
        <taxon>Kitasatosporales</taxon>
        <taxon>Streptomycetaceae</taxon>
        <taxon>Streptomyces</taxon>
    </lineage>
</organism>
<evidence type="ECO:0000256" key="3">
    <source>
        <dbReference type="ARBA" id="ARBA00004613"/>
    </source>
</evidence>
<dbReference type="GO" id="GO:0005576">
    <property type="term" value="C:extracellular region"/>
    <property type="evidence" value="ECO:0007669"/>
    <property type="project" value="UniProtKB-SubCell"/>
</dbReference>
<evidence type="ECO:0000256" key="8">
    <source>
        <dbReference type="ARBA" id="ARBA00022729"/>
    </source>
</evidence>
<comment type="subcellular location">
    <subcellularLocation>
        <location evidence="3">Secreted</location>
    </subcellularLocation>
</comment>
<keyword evidence="8" id="KW-0732">Signal</keyword>
<feature type="compositionally biased region" description="Polar residues" evidence="14">
    <location>
        <begin position="114"/>
        <end position="127"/>
    </location>
</feature>
<evidence type="ECO:0000256" key="4">
    <source>
        <dbReference type="ARBA" id="ARBA00012653"/>
    </source>
</evidence>
<dbReference type="InterPro" id="IPR007280">
    <property type="entry name" value="Peptidase_C_arc/bac"/>
</dbReference>
<evidence type="ECO:0000256" key="9">
    <source>
        <dbReference type="ARBA" id="ARBA00022801"/>
    </source>
</evidence>
<dbReference type="Gene3D" id="2.60.120.380">
    <property type="match status" value="1"/>
</dbReference>
<dbReference type="Proteomes" id="UP000324106">
    <property type="component" value="Chromosome"/>
</dbReference>
<accession>A0A5P2B1F5</accession>
<protein>
    <recommendedName>
        <fullName evidence="4">microbial collagenase</fullName>
        <ecNumber evidence="4">3.4.24.3</ecNumber>
    </recommendedName>
</protein>
<keyword evidence="10" id="KW-0862">Zinc</keyword>
<evidence type="ECO:0000259" key="15">
    <source>
        <dbReference type="Pfam" id="PF04151"/>
    </source>
</evidence>
<evidence type="ECO:0000256" key="11">
    <source>
        <dbReference type="ARBA" id="ARBA00023049"/>
    </source>
</evidence>
<evidence type="ECO:0000256" key="13">
    <source>
        <dbReference type="PIRSR" id="PIRSR602169-1"/>
    </source>
</evidence>
<dbReference type="EMBL" id="CP029194">
    <property type="protein sequence ID" value="QES24126.1"/>
    <property type="molecule type" value="Genomic_DNA"/>
</dbReference>
<keyword evidence="9" id="KW-0378">Hydrolase</keyword>
<dbReference type="GO" id="GO:0008270">
    <property type="term" value="F:zinc ion binding"/>
    <property type="evidence" value="ECO:0007669"/>
    <property type="project" value="InterPro"/>
</dbReference>
<comment type="cofactor">
    <cofactor evidence="2">
        <name>Zn(2+)</name>
        <dbReference type="ChEBI" id="CHEBI:29105"/>
    </cofactor>
</comment>
<feature type="region of interest" description="Disordered" evidence="14">
    <location>
        <begin position="94"/>
        <end position="143"/>
    </location>
</feature>
<dbReference type="EC" id="3.4.24.3" evidence="4"/>
<dbReference type="OrthoDB" id="9802683at2"/>
<keyword evidence="12" id="KW-0865">Zymogen</keyword>
<feature type="domain" description="Peptidase M9 collagenase N-terminal" evidence="16">
    <location>
        <begin position="165"/>
        <end position="324"/>
    </location>
</feature>
<reference evidence="17 18" key="1">
    <citation type="submission" date="2018-05" db="EMBL/GenBank/DDBJ databases">
        <title>Streptomyces venezuelae.</title>
        <authorList>
            <person name="Kim W."/>
            <person name="Lee N."/>
            <person name="Cho B.-K."/>
        </authorList>
    </citation>
    <scope>NUCLEOTIDE SEQUENCE [LARGE SCALE GENOMIC DNA]</scope>
    <source>
        <strain evidence="17 18">ATCC 15068</strain>
    </source>
</reference>
<dbReference type="Pfam" id="PF04151">
    <property type="entry name" value="PPC"/>
    <property type="match status" value="1"/>
</dbReference>
<evidence type="ECO:0000256" key="12">
    <source>
        <dbReference type="ARBA" id="ARBA00023145"/>
    </source>
</evidence>
<evidence type="ECO:0000256" key="5">
    <source>
        <dbReference type="ARBA" id="ARBA00022525"/>
    </source>
</evidence>
<keyword evidence="5" id="KW-0964">Secreted</keyword>
<dbReference type="PANTHER" id="PTHR13062">
    <property type="entry name" value="COLLAGENASE"/>
    <property type="match status" value="1"/>
</dbReference>
<evidence type="ECO:0000256" key="2">
    <source>
        <dbReference type="ARBA" id="ARBA00001947"/>
    </source>
</evidence>
<evidence type="ECO:0000259" key="16">
    <source>
        <dbReference type="Pfam" id="PF08453"/>
    </source>
</evidence>
<dbReference type="Pfam" id="PF01752">
    <property type="entry name" value="Peptidase_M9"/>
    <property type="match status" value="1"/>
</dbReference>
<gene>
    <name evidence="17" type="ORF">DEJ46_37630</name>
</gene>
<proteinExistence type="predicted"/>
<dbReference type="GO" id="GO:0004222">
    <property type="term" value="F:metalloendopeptidase activity"/>
    <property type="evidence" value="ECO:0007669"/>
    <property type="project" value="UniProtKB-EC"/>
</dbReference>
<dbReference type="AlphaFoldDB" id="A0A5P2B1F5"/>
<dbReference type="InterPro" id="IPR013661">
    <property type="entry name" value="Peptidase_M9_N_dom"/>
</dbReference>
<dbReference type="InterPro" id="IPR002169">
    <property type="entry name" value="Peptidase_M9A/M9B"/>
</dbReference>
<keyword evidence="11" id="KW-0482">Metalloprotease</keyword>
<evidence type="ECO:0000256" key="10">
    <source>
        <dbReference type="ARBA" id="ARBA00022833"/>
    </source>
</evidence>
<dbReference type="Pfam" id="PF08453">
    <property type="entry name" value="Peptidase_M9_N"/>
    <property type="match status" value="1"/>
</dbReference>